<feature type="chain" id="PRO_5004891607" description="Lytic polysaccharide monooxygenase" evidence="1">
    <location>
        <begin position="17"/>
        <end position="177"/>
    </location>
</feature>
<accession>W7E9W8</accession>
<evidence type="ECO:0008006" key="4">
    <source>
        <dbReference type="Google" id="ProtNLM"/>
    </source>
</evidence>
<evidence type="ECO:0000313" key="2">
    <source>
        <dbReference type="EMBL" id="EUN22750.1"/>
    </source>
</evidence>
<reference evidence="2 3" key="1">
    <citation type="journal article" date="2013" name="PLoS Genet.">
        <title>Comparative genome structure, secondary metabolite, and effector coding capacity across Cochliobolus pathogens.</title>
        <authorList>
            <person name="Condon B.J."/>
            <person name="Leng Y."/>
            <person name="Wu D."/>
            <person name="Bushley K.E."/>
            <person name="Ohm R.A."/>
            <person name="Otillar R."/>
            <person name="Martin J."/>
            <person name="Schackwitz W."/>
            <person name="Grimwood J."/>
            <person name="MohdZainudin N."/>
            <person name="Xue C."/>
            <person name="Wang R."/>
            <person name="Manning V.A."/>
            <person name="Dhillon B."/>
            <person name="Tu Z.J."/>
            <person name="Steffenson B.J."/>
            <person name="Salamov A."/>
            <person name="Sun H."/>
            <person name="Lowry S."/>
            <person name="LaButti K."/>
            <person name="Han J."/>
            <person name="Copeland A."/>
            <person name="Lindquist E."/>
            <person name="Barry K."/>
            <person name="Schmutz J."/>
            <person name="Baker S.E."/>
            <person name="Ciuffetti L.M."/>
            <person name="Grigoriev I.V."/>
            <person name="Zhong S."/>
            <person name="Turgeon B.G."/>
        </authorList>
    </citation>
    <scope>NUCLEOTIDE SEQUENCE [LARGE SCALE GENOMIC DNA]</scope>
    <source>
        <strain evidence="2 3">FI3</strain>
    </source>
</reference>
<dbReference type="Proteomes" id="UP000054337">
    <property type="component" value="Unassembled WGS sequence"/>
</dbReference>
<evidence type="ECO:0000256" key="1">
    <source>
        <dbReference type="SAM" id="SignalP"/>
    </source>
</evidence>
<protein>
    <recommendedName>
        <fullName evidence="4">Lytic polysaccharide monooxygenase</fullName>
    </recommendedName>
</protein>
<dbReference type="EMBL" id="KI968803">
    <property type="protein sequence ID" value="EUN22750.1"/>
    <property type="molecule type" value="Genomic_DNA"/>
</dbReference>
<name>W7E9W8_BIPV3</name>
<dbReference type="AlphaFoldDB" id="W7E9W8"/>
<feature type="signal peptide" evidence="1">
    <location>
        <begin position="1"/>
        <end position="16"/>
    </location>
</feature>
<proteinExistence type="predicted"/>
<keyword evidence="3" id="KW-1185">Reference proteome</keyword>
<evidence type="ECO:0000313" key="3">
    <source>
        <dbReference type="Proteomes" id="UP000054337"/>
    </source>
</evidence>
<gene>
    <name evidence="2" type="ORF">COCVIDRAFT_110646</name>
</gene>
<dbReference type="GeneID" id="26249821"/>
<keyword evidence="1" id="KW-0732">Signal</keyword>
<dbReference type="OrthoDB" id="3793724at2759"/>
<organism evidence="2 3">
    <name type="scientific">Bipolaris victoriae (strain FI3)</name>
    <name type="common">Victoria blight of oats agent</name>
    <name type="synonym">Cochliobolus victoriae</name>
    <dbReference type="NCBI Taxonomy" id="930091"/>
    <lineage>
        <taxon>Eukaryota</taxon>
        <taxon>Fungi</taxon>
        <taxon>Dikarya</taxon>
        <taxon>Ascomycota</taxon>
        <taxon>Pezizomycotina</taxon>
        <taxon>Dothideomycetes</taxon>
        <taxon>Pleosporomycetidae</taxon>
        <taxon>Pleosporales</taxon>
        <taxon>Pleosporineae</taxon>
        <taxon>Pleosporaceae</taxon>
        <taxon>Bipolaris</taxon>
    </lineage>
</organism>
<dbReference type="RefSeq" id="XP_014552327.1">
    <property type="nucleotide sequence ID" value="XM_014696841.1"/>
</dbReference>
<dbReference type="HOGENOM" id="CLU_129947_0_0_1"/>
<sequence length="177" mass="18662">MRSFITLSLLTSGAVAVWNAKACNGVGGCISGTTLTPDPFRCPDGTGLNLQQTAHADIGTWAGGYDIISKAEFPDHCLHGAKPGANDLLVVRTLDLGRKMYSFISETCGDKNPPVNCYSALPNPGSSTICLIVDSNGEECVANPNAGQCERGSTMLNIPNPCQGWQIGMPDQPEQSF</sequence>